<dbReference type="AlphaFoldDB" id="A0AAD4R298"/>
<organism evidence="1 2">
    <name type="scientific">Ditylenchus destructor</name>
    <dbReference type="NCBI Taxonomy" id="166010"/>
    <lineage>
        <taxon>Eukaryota</taxon>
        <taxon>Metazoa</taxon>
        <taxon>Ecdysozoa</taxon>
        <taxon>Nematoda</taxon>
        <taxon>Chromadorea</taxon>
        <taxon>Rhabditida</taxon>
        <taxon>Tylenchina</taxon>
        <taxon>Tylenchomorpha</taxon>
        <taxon>Sphaerularioidea</taxon>
        <taxon>Anguinidae</taxon>
        <taxon>Anguininae</taxon>
        <taxon>Ditylenchus</taxon>
    </lineage>
</organism>
<keyword evidence="2" id="KW-1185">Reference proteome</keyword>
<name>A0AAD4R298_9BILA</name>
<proteinExistence type="predicted"/>
<evidence type="ECO:0000313" key="1">
    <source>
        <dbReference type="EMBL" id="KAI1711113.1"/>
    </source>
</evidence>
<evidence type="ECO:0000313" key="2">
    <source>
        <dbReference type="Proteomes" id="UP001201812"/>
    </source>
</evidence>
<comment type="caution">
    <text evidence="1">The sequence shown here is derived from an EMBL/GenBank/DDBJ whole genome shotgun (WGS) entry which is preliminary data.</text>
</comment>
<dbReference type="Proteomes" id="UP001201812">
    <property type="component" value="Unassembled WGS sequence"/>
</dbReference>
<sequence>MIPESHNYWGNSNNSSYYPTQGHFNSDIACSKNGQQTPDRFNHHSINPFGEDLAATQSLTSAKIPGTSNESEIAHVHRMCQNYGDLFCALQEGHSELNGFENSG</sequence>
<accession>A0AAD4R298</accession>
<reference evidence="1" key="1">
    <citation type="submission" date="2022-01" db="EMBL/GenBank/DDBJ databases">
        <title>Genome Sequence Resource for Two Populations of Ditylenchus destructor, the Migratory Endoparasitic Phytonematode.</title>
        <authorList>
            <person name="Zhang H."/>
            <person name="Lin R."/>
            <person name="Xie B."/>
        </authorList>
    </citation>
    <scope>NUCLEOTIDE SEQUENCE</scope>
    <source>
        <strain evidence="1">BazhouSP</strain>
    </source>
</reference>
<gene>
    <name evidence="1" type="ORF">DdX_10361</name>
</gene>
<dbReference type="EMBL" id="JAKKPZ010000023">
    <property type="protein sequence ID" value="KAI1711113.1"/>
    <property type="molecule type" value="Genomic_DNA"/>
</dbReference>
<protein>
    <submittedName>
        <fullName evidence="1">Uncharacterized protein</fullName>
    </submittedName>
</protein>